<keyword evidence="2" id="KW-1133">Transmembrane helix</keyword>
<reference evidence="3 4" key="1">
    <citation type="submission" date="2024-01" db="EMBL/GenBank/DDBJ databases">
        <title>Genome assemblies of Stephania.</title>
        <authorList>
            <person name="Yang L."/>
        </authorList>
    </citation>
    <scope>NUCLEOTIDE SEQUENCE [LARGE SCALE GENOMIC DNA]</scope>
    <source>
        <strain evidence="3">YNDBR</strain>
        <tissue evidence="3">Leaf</tissue>
    </source>
</reference>
<keyword evidence="4" id="KW-1185">Reference proteome</keyword>
<protein>
    <submittedName>
        <fullName evidence="3">Uncharacterized protein</fullName>
    </submittedName>
</protein>
<keyword evidence="2" id="KW-0812">Transmembrane</keyword>
<feature type="region of interest" description="Disordered" evidence="1">
    <location>
        <begin position="153"/>
        <end position="198"/>
    </location>
</feature>
<dbReference type="Proteomes" id="UP001420932">
    <property type="component" value="Unassembled WGS sequence"/>
</dbReference>
<keyword evidence="2" id="KW-0472">Membrane</keyword>
<name>A0AAP0I3H9_9MAGN</name>
<evidence type="ECO:0000256" key="2">
    <source>
        <dbReference type="SAM" id="Phobius"/>
    </source>
</evidence>
<feature type="compositionally biased region" description="Gly residues" evidence="1">
    <location>
        <begin position="160"/>
        <end position="179"/>
    </location>
</feature>
<evidence type="ECO:0000313" key="4">
    <source>
        <dbReference type="Proteomes" id="UP001420932"/>
    </source>
</evidence>
<dbReference type="AlphaFoldDB" id="A0AAP0I3H9"/>
<proteinExistence type="predicted"/>
<organism evidence="3 4">
    <name type="scientific">Stephania yunnanensis</name>
    <dbReference type="NCBI Taxonomy" id="152371"/>
    <lineage>
        <taxon>Eukaryota</taxon>
        <taxon>Viridiplantae</taxon>
        <taxon>Streptophyta</taxon>
        <taxon>Embryophyta</taxon>
        <taxon>Tracheophyta</taxon>
        <taxon>Spermatophyta</taxon>
        <taxon>Magnoliopsida</taxon>
        <taxon>Ranunculales</taxon>
        <taxon>Menispermaceae</taxon>
        <taxon>Menispermoideae</taxon>
        <taxon>Cissampelideae</taxon>
        <taxon>Stephania</taxon>
    </lineage>
</organism>
<dbReference type="EMBL" id="JBBNAF010000010">
    <property type="protein sequence ID" value="KAK9107505.1"/>
    <property type="molecule type" value="Genomic_DNA"/>
</dbReference>
<comment type="caution">
    <text evidence="3">The sequence shown here is derived from an EMBL/GenBank/DDBJ whole genome shotgun (WGS) entry which is preliminary data.</text>
</comment>
<evidence type="ECO:0000256" key="1">
    <source>
        <dbReference type="SAM" id="MobiDB-lite"/>
    </source>
</evidence>
<accession>A0AAP0I3H9</accession>
<feature type="transmembrane region" description="Helical" evidence="2">
    <location>
        <begin position="25"/>
        <end position="46"/>
    </location>
</feature>
<gene>
    <name evidence="3" type="ORF">Syun_023516</name>
</gene>
<sequence length="198" mass="21365">MELHLSDRRPIIRLKALAVKFSDEFLVRLVLLGIGILVLDGFLMLIERFEGFVSGGGCDGFGENYEWKFLRYVGPGFHVSLAYLDLENLETNLQAGANNGYEGSRDSNLVTHGAEQRRVYKEGTGKSSVERDHGGRKKQWSWVKDVAVECTDAVEKEKGGGSSGGGRSGGGGGNGSPGGEGRRRASVAAEEKEEVSVV</sequence>
<evidence type="ECO:0000313" key="3">
    <source>
        <dbReference type="EMBL" id="KAK9107505.1"/>
    </source>
</evidence>